<comment type="caution">
    <text evidence="1">The sequence shown here is derived from an EMBL/GenBank/DDBJ whole genome shotgun (WGS) entry which is preliminary data.</text>
</comment>
<reference evidence="1 2" key="1">
    <citation type="journal article" date="2023" name="Arcadia Sci">
        <title>De novo assembly of a long-read Amblyomma americanum tick genome.</title>
        <authorList>
            <person name="Chou S."/>
            <person name="Poskanzer K.E."/>
            <person name="Rollins M."/>
            <person name="Thuy-Boun P.S."/>
        </authorList>
    </citation>
    <scope>NUCLEOTIDE SEQUENCE [LARGE SCALE GENOMIC DNA]</scope>
    <source>
        <strain evidence="1">F_SG_1</strain>
        <tissue evidence="1">Salivary glands</tissue>
    </source>
</reference>
<proteinExistence type="predicted"/>
<organism evidence="1 2">
    <name type="scientific">Amblyomma americanum</name>
    <name type="common">Lone star tick</name>
    <dbReference type="NCBI Taxonomy" id="6943"/>
    <lineage>
        <taxon>Eukaryota</taxon>
        <taxon>Metazoa</taxon>
        <taxon>Ecdysozoa</taxon>
        <taxon>Arthropoda</taxon>
        <taxon>Chelicerata</taxon>
        <taxon>Arachnida</taxon>
        <taxon>Acari</taxon>
        <taxon>Parasitiformes</taxon>
        <taxon>Ixodida</taxon>
        <taxon>Ixodoidea</taxon>
        <taxon>Ixodidae</taxon>
        <taxon>Amblyomminae</taxon>
        <taxon>Amblyomma</taxon>
    </lineage>
</organism>
<evidence type="ECO:0000313" key="1">
    <source>
        <dbReference type="EMBL" id="KAK8777641.1"/>
    </source>
</evidence>
<gene>
    <name evidence="1" type="ORF">V5799_029015</name>
</gene>
<dbReference type="AlphaFoldDB" id="A0AAQ4ESD7"/>
<keyword evidence="2" id="KW-1185">Reference proteome</keyword>
<protein>
    <submittedName>
        <fullName evidence="1">Uncharacterized protein</fullName>
    </submittedName>
</protein>
<dbReference type="Proteomes" id="UP001321473">
    <property type="component" value="Unassembled WGS sequence"/>
</dbReference>
<evidence type="ECO:0000313" key="2">
    <source>
        <dbReference type="Proteomes" id="UP001321473"/>
    </source>
</evidence>
<sequence length="91" mass="10359">MTSTTCLFATLGAKQVECKRAQTAELESRRQCCTLPCVEMQFECDKFQMSFDVEMRYGLYFTVPGEKMMAKISPYPNMDGLHGGMVRNNLI</sequence>
<accession>A0AAQ4ESD7</accession>
<name>A0AAQ4ESD7_AMBAM</name>
<dbReference type="EMBL" id="JARKHS020011598">
    <property type="protein sequence ID" value="KAK8777641.1"/>
    <property type="molecule type" value="Genomic_DNA"/>
</dbReference>